<evidence type="ECO:0000313" key="1">
    <source>
        <dbReference type="EMBL" id="RQK79064.1"/>
    </source>
</evidence>
<gene>
    <name evidence="1" type="ORF">COH52_05205</name>
</gene>
<proteinExistence type="predicted"/>
<accession>A0A425B388</accession>
<protein>
    <submittedName>
        <fullName evidence="1">Uncharacterized protein</fullName>
    </submittedName>
</protein>
<evidence type="ECO:0000313" key="2">
    <source>
        <dbReference type="Proteomes" id="UP000283666"/>
    </source>
</evidence>
<dbReference type="AlphaFoldDB" id="A0A425B388"/>
<reference evidence="1 2" key="1">
    <citation type="submission" date="2017-09" db="EMBL/GenBank/DDBJ databases">
        <title>Phenotypic and genotypic characterization of Colombian isolates of Neisseria meningitidis recovered from invasive disease.</title>
        <authorList>
            <person name="Duarte C."/>
            <person name="Gabastou J.M."/>
            <person name="Moreno J."/>
        </authorList>
    </citation>
    <scope>NUCLEOTIDE SEQUENCE [LARGE SCALE GENOMIC DNA]</scope>
    <source>
        <strain evidence="1 2">INS-Nm1012</strain>
    </source>
</reference>
<dbReference type="EMBL" id="NWZY01000011">
    <property type="protein sequence ID" value="RQK79064.1"/>
    <property type="molecule type" value="Genomic_DNA"/>
</dbReference>
<sequence>MMQISSRGRLGCKPEKTVGFSKMPGLNSTYNFCVGHQCPIYAPLQIVKIYDFFVNFIKLIIAKTAIIRAVIAPTRLMVNNKKSVESAKLHVARMGIQKVRLSKLNSFNILTDNSSSSMPLIKKHSMEFNIKLTEYPTMAISSVKSLSLESIFAALIRKANEPALKAANVQNWKFKNDLLLII</sequence>
<dbReference type="Proteomes" id="UP000283666">
    <property type="component" value="Unassembled WGS sequence"/>
</dbReference>
<comment type="caution">
    <text evidence="1">The sequence shown here is derived from an EMBL/GenBank/DDBJ whole genome shotgun (WGS) entry which is preliminary data.</text>
</comment>
<name>A0A425B388_NEIME</name>
<organism evidence="1 2">
    <name type="scientific">Neisseria meningitidis</name>
    <dbReference type="NCBI Taxonomy" id="487"/>
    <lineage>
        <taxon>Bacteria</taxon>
        <taxon>Pseudomonadati</taxon>
        <taxon>Pseudomonadota</taxon>
        <taxon>Betaproteobacteria</taxon>
        <taxon>Neisseriales</taxon>
        <taxon>Neisseriaceae</taxon>
        <taxon>Neisseria</taxon>
    </lineage>
</organism>